<feature type="transmembrane region" description="Helical" evidence="5">
    <location>
        <begin position="5"/>
        <end position="25"/>
    </location>
</feature>
<gene>
    <name evidence="6" type="ORF">BOV88_10850</name>
</gene>
<dbReference type="Proteomes" id="UP000190962">
    <property type="component" value="Unassembled WGS sequence"/>
</dbReference>
<dbReference type="GO" id="GO:0016020">
    <property type="term" value="C:membrane"/>
    <property type="evidence" value="ECO:0007669"/>
    <property type="project" value="UniProtKB-SubCell"/>
</dbReference>
<dbReference type="SUPFAM" id="SSF144091">
    <property type="entry name" value="Rhomboid-like"/>
    <property type="match status" value="1"/>
</dbReference>
<evidence type="ECO:0000256" key="2">
    <source>
        <dbReference type="ARBA" id="ARBA00022692"/>
    </source>
</evidence>
<dbReference type="EMBL" id="MPNX01000018">
    <property type="protein sequence ID" value="OOY34260.1"/>
    <property type="molecule type" value="Genomic_DNA"/>
</dbReference>
<keyword evidence="3 5" id="KW-1133">Transmembrane helix</keyword>
<evidence type="ECO:0000313" key="6">
    <source>
        <dbReference type="EMBL" id="OOY34260.1"/>
    </source>
</evidence>
<evidence type="ECO:0000256" key="5">
    <source>
        <dbReference type="SAM" id="Phobius"/>
    </source>
</evidence>
<comment type="caution">
    <text evidence="6">The sequence shown here is derived from an EMBL/GenBank/DDBJ whole genome shotgun (WGS) entry which is preliminary data.</text>
</comment>
<organism evidence="6 7">
    <name type="scientific">Solemya velum gill symbiont</name>
    <dbReference type="NCBI Taxonomy" id="2340"/>
    <lineage>
        <taxon>Bacteria</taxon>
        <taxon>Pseudomonadati</taxon>
        <taxon>Pseudomonadota</taxon>
        <taxon>Gammaproteobacteria</taxon>
        <taxon>sulfur-oxidizing symbionts</taxon>
    </lineage>
</organism>
<keyword evidence="2 5" id="KW-0812">Transmembrane</keyword>
<name>A0A1T2CZN0_SOVGS</name>
<sequence length="133" mass="15039">MRDKLIWTIAATLTLFITLQLVHIYELDLRYIASSVDKGVLWRLFSGHLIHGNWWHLALNAAGLVACLLLFRDLENPLLLLVLSLILAFLISVQDSTIFTPISPGTWDSPGYCMASSSLEPYWNLACWAGRYC</sequence>
<evidence type="ECO:0000256" key="3">
    <source>
        <dbReference type="ARBA" id="ARBA00022989"/>
    </source>
</evidence>
<comment type="subcellular location">
    <subcellularLocation>
        <location evidence="1">Membrane</location>
        <topology evidence="1">Multi-pass membrane protein</topology>
    </subcellularLocation>
</comment>
<evidence type="ECO:0008006" key="8">
    <source>
        <dbReference type="Google" id="ProtNLM"/>
    </source>
</evidence>
<proteinExistence type="predicted"/>
<accession>A0A1T2CZN0</accession>
<feature type="transmembrane region" description="Helical" evidence="5">
    <location>
        <begin position="54"/>
        <end position="71"/>
    </location>
</feature>
<reference evidence="6 7" key="1">
    <citation type="submission" date="2016-11" db="EMBL/GenBank/DDBJ databases">
        <title>Mixed transmission modes and dynamic genome evolution in an obligate animal-bacterial symbiosis.</title>
        <authorList>
            <person name="Russell S.L."/>
            <person name="Corbett-Detig R.B."/>
            <person name="Cavanaugh C.M."/>
        </authorList>
    </citation>
    <scope>NUCLEOTIDE SEQUENCE [LARGE SCALE GENOMIC DNA]</scope>
    <source>
        <strain evidence="6">MA-KB16</strain>
    </source>
</reference>
<protein>
    <recommendedName>
        <fullName evidence="8">Peptidase S54 rhomboid domain-containing protein</fullName>
    </recommendedName>
</protein>
<feature type="transmembrane region" description="Helical" evidence="5">
    <location>
        <begin position="78"/>
        <end position="99"/>
    </location>
</feature>
<dbReference type="Gene3D" id="1.20.1540.10">
    <property type="entry name" value="Rhomboid-like"/>
    <property type="match status" value="1"/>
</dbReference>
<evidence type="ECO:0000313" key="7">
    <source>
        <dbReference type="Proteomes" id="UP000190962"/>
    </source>
</evidence>
<evidence type="ECO:0000256" key="4">
    <source>
        <dbReference type="ARBA" id="ARBA00023136"/>
    </source>
</evidence>
<keyword evidence="4 5" id="KW-0472">Membrane</keyword>
<dbReference type="InterPro" id="IPR035952">
    <property type="entry name" value="Rhomboid-like_sf"/>
</dbReference>
<dbReference type="RefSeq" id="WP_078453367.1">
    <property type="nucleotide sequence ID" value="NZ_MPNX01000018.1"/>
</dbReference>
<dbReference type="AlphaFoldDB" id="A0A1T2CZN0"/>
<evidence type="ECO:0000256" key="1">
    <source>
        <dbReference type="ARBA" id="ARBA00004141"/>
    </source>
</evidence>